<dbReference type="eggNOG" id="COG1835">
    <property type="taxonomic scope" value="Bacteria"/>
</dbReference>
<proteinExistence type="inferred from homology"/>
<feature type="transmembrane region" description="Helical" evidence="7">
    <location>
        <begin position="233"/>
        <end position="252"/>
    </location>
</feature>
<feature type="transmembrane region" description="Helical" evidence="7">
    <location>
        <begin position="7"/>
        <end position="25"/>
    </location>
</feature>
<dbReference type="AlphaFoldDB" id="A0A1G4V1Q2"/>
<evidence type="ECO:0000256" key="6">
    <source>
        <dbReference type="ARBA" id="ARBA00023136"/>
    </source>
</evidence>
<evidence type="ECO:0000256" key="1">
    <source>
        <dbReference type="ARBA" id="ARBA00004651"/>
    </source>
</evidence>
<keyword evidence="6 7" id="KW-0472">Membrane</keyword>
<accession>A0A1G4V1Q2</accession>
<keyword evidence="9" id="KW-0808">Transferase</keyword>
<dbReference type="InterPro" id="IPR002656">
    <property type="entry name" value="Acyl_transf_3_dom"/>
</dbReference>
<dbReference type="GO" id="GO:0009246">
    <property type="term" value="P:enterobacterial common antigen biosynthetic process"/>
    <property type="evidence" value="ECO:0007669"/>
    <property type="project" value="TreeGrafter"/>
</dbReference>
<evidence type="ECO:0000256" key="3">
    <source>
        <dbReference type="ARBA" id="ARBA00022475"/>
    </source>
</evidence>
<dbReference type="PANTHER" id="PTHR40074">
    <property type="entry name" value="O-ACETYLTRANSFERASE WECH"/>
    <property type="match status" value="1"/>
</dbReference>
<keyword evidence="5 7" id="KW-1133">Transmembrane helix</keyword>
<dbReference type="PANTHER" id="PTHR40074:SF2">
    <property type="entry name" value="O-ACETYLTRANSFERASE WECH"/>
    <property type="match status" value="1"/>
</dbReference>
<feature type="transmembrane region" description="Helical" evidence="7">
    <location>
        <begin position="210"/>
        <end position="227"/>
    </location>
</feature>
<feature type="transmembrane region" description="Helical" evidence="7">
    <location>
        <begin position="45"/>
        <end position="62"/>
    </location>
</feature>
<feature type="transmembrane region" description="Helical" evidence="7">
    <location>
        <begin position="74"/>
        <end position="94"/>
    </location>
</feature>
<sequence>MASRNPGIDVLKLGLAFLIVALHIFPVSGMKGFQGLISYEIANGITRIAVPTFFIISGYFLRNKLEDTTYLLKYAKRILVLYFVWQLIYLPDLIRFYRLGRFTTSDAILKLIFGYWHLWYLLATVGAVVLLYCFRAISVRNKFVSFCFLFLLGYFYQLLHKTGILNDFPASKLLYDGMGTTRNFLFMGYPFLLLGTLYEYWKTTVSKIRVLLLPFVAFLLLESYGYYTLKIGALDFYIMIIPVSMLLFALAAESQSKSELQISPTFSLGIYLCHPYAIRLVYEYLPQRSLEFIALKYVLICFLAILFWFLIARINKKLPYFF</sequence>
<dbReference type="GO" id="GO:0005886">
    <property type="term" value="C:plasma membrane"/>
    <property type="evidence" value="ECO:0007669"/>
    <property type="project" value="UniProtKB-SubCell"/>
</dbReference>
<dbReference type="Proteomes" id="UP000182124">
    <property type="component" value="Unassembled WGS sequence"/>
</dbReference>
<feature type="transmembrane region" description="Helical" evidence="7">
    <location>
        <begin position="264"/>
        <end position="282"/>
    </location>
</feature>
<evidence type="ECO:0000256" key="5">
    <source>
        <dbReference type="ARBA" id="ARBA00022989"/>
    </source>
</evidence>
<evidence type="ECO:0000256" key="4">
    <source>
        <dbReference type="ARBA" id="ARBA00022692"/>
    </source>
</evidence>
<dbReference type="STRING" id="329186.SAMN02927925_00048"/>
<reference evidence="9 10" key="1">
    <citation type="submission" date="2016-10" db="EMBL/GenBank/DDBJ databases">
        <authorList>
            <person name="de Groot N.N."/>
        </authorList>
    </citation>
    <scope>NUCLEOTIDE SEQUENCE [LARGE SCALE GENOMIC DNA]</scope>
    <source>
        <strain evidence="9 10">CGMCC 1.3801</strain>
    </source>
</reference>
<organism evidence="9 10">
    <name type="scientific">Flavobacterium saliperosum</name>
    <dbReference type="NCBI Taxonomy" id="329186"/>
    <lineage>
        <taxon>Bacteria</taxon>
        <taxon>Pseudomonadati</taxon>
        <taxon>Bacteroidota</taxon>
        <taxon>Flavobacteriia</taxon>
        <taxon>Flavobacteriales</taxon>
        <taxon>Flavobacteriaceae</taxon>
        <taxon>Flavobacterium</taxon>
    </lineage>
</organism>
<feature type="transmembrane region" description="Helical" evidence="7">
    <location>
        <begin position="294"/>
        <end position="312"/>
    </location>
</feature>
<comment type="similarity">
    <text evidence="2">Belongs to the acyltransferase 3 family.</text>
</comment>
<dbReference type="EMBL" id="FMTY01000001">
    <property type="protein sequence ID" value="SCW99860.1"/>
    <property type="molecule type" value="Genomic_DNA"/>
</dbReference>
<evidence type="ECO:0000259" key="8">
    <source>
        <dbReference type="Pfam" id="PF01757"/>
    </source>
</evidence>
<keyword evidence="3" id="KW-1003">Cell membrane</keyword>
<dbReference type="Pfam" id="PF01757">
    <property type="entry name" value="Acyl_transf_3"/>
    <property type="match status" value="1"/>
</dbReference>
<feature type="transmembrane region" description="Helical" evidence="7">
    <location>
        <begin position="114"/>
        <end position="134"/>
    </location>
</feature>
<dbReference type="GO" id="GO:0016413">
    <property type="term" value="F:O-acetyltransferase activity"/>
    <property type="evidence" value="ECO:0007669"/>
    <property type="project" value="TreeGrafter"/>
</dbReference>
<evidence type="ECO:0000313" key="10">
    <source>
        <dbReference type="Proteomes" id="UP000182124"/>
    </source>
</evidence>
<evidence type="ECO:0000256" key="2">
    <source>
        <dbReference type="ARBA" id="ARBA00007400"/>
    </source>
</evidence>
<keyword evidence="4 7" id="KW-0812">Transmembrane</keyword>
<evidence type="ECO:0000256" key="7">
    <source>
        <dbReference type="SAM" id="Phobius"/>
    </source>
</evidence>
<comment type="subcellular location">
    <subcellularLocation>
        <location evidence="1">Cell membrane</location>
        <topology evidence="1">Multi-pass membrane protein</topology>
    </subcellularLocation>
</comment>
<keyword evidence="9" id="KW-0012">Acyltransferase</keyword>
<feature type="transmembrane region" description="Helical" evidence="7">
    <location>
        <begin position="179"/>
        <end position="198"/>
    </location>
</feature>
<gene>
    <name evidence="9" type="ORF">SAMN02927925_00048</name>
</gene>
<protein>
    <submittedName>
        <fullName evidence="9">Surface polysaccharide O-acyltransferase, integral membrane enzyme</fullName>
    </submittedName>
</protein>
<name>A0A1G4V1Q2_9FLAO</name>
<dbReference type="RefSeq" id="WP_035653750.1">
    <property type="nucleotide sequence ID" value="NZ_CBCSBQ010000013.1"/>
</dbReference>
<feature type="domain" description="Acyltransferase 3" evidence="8">
    <location>
        <begin position="6"/>
        <end position="313"/>
    </location>
</feature>
<evidence type="ECO:0000313" key="9">
    <source>
        <dbReference type="EMBL" id="SCW99860.1"/>
    </source>
</evidence>
<feature type="transmembrane region" description="Helical" evidence="7">
    <location>
        <begin position="143"/>
        <end position="159"/>
    </location>
</feature>